<evidence type="ECO:0000256" key="4">
    <source>
        <dbReference type="ARBA" id="ARBA00011956"/>
    </source>
</evidence>
<organism evidence="12 13">
    <name type="scientific">Isoptericola cucumis</name>
    <dbReference type="NCBI Taxonomy" id="1776856"/>
    <lineage>
        <taxon>Bacteria</taxon>
        <taxon>Bacillati</taxon>
        <taxon>Actinomycetota</taxon>
        <taxon>Actinomycetes</taxon>
        <taxon>Micrococcales</taxon>
        <taxon>Promicromonosporaceae</taxon>
        <taxon>Isoptericola</taxon>
    </lineage>
</organism>
<dbReference type="Gene3D" id="1.10.441.10">
    <property type="entry name" value="Phosphomannose Isomerase, domain 2"/>
    <property type="match status" value="1"/>
</dbReference>
<evidence type="ECO:0000259" key="11">
    <source>
        <dbReference type="Pfam" id="PF21621"/>
    </source>
</evidence>
<evidence type="ECO:0000313" key="13">
    <source>
        <dbReference type="Proteomes" id="UP000632535"/>
    </source>
</evidence>
<evidence type="ECO:0000259" key="10">
    <source>
        <dbReference type="Pfam" id="PF20511"/>
    </source>
</evidence>
<feature type="domain" description="Mannose-6-phosphate isomerase cupin" evidence="11">
    <location>
        <begin position="344"/>
        <end position="418"/>
    </location>
</feature>
<dbReference type="PANTHER" id="PTHR10309">
    <property type="entry name" value="MANNOSE-6-PHOSPHATE ISOMERASE"/>
    <property type="match status" value="1"/>
</dbReference>
<evidence type="ECO:0000313" key="12">
    <source>
        <dbReference type="EMBL" id="GGI08660.1"/>
    </source>
</evidence>
<dbReference type="PANTHER" id="PTHR10309:SF0">
    <property type="entry name" value="MANNOSE-6-PHOSPHATE ISOMERASE"/>
    <property type="match status" value="1"/>
</dbReference>
<keyword evidence="7 12" id="KW-0413">Isomerase</keyword>
<dbReference type="Pfam" id="PF21621">
    <property type="entry name" value="MPI_cupin_dom"/>
    <property type="match status" value="1"/>
</dbReference>
<dbReference type="EC" id="5.3.1.8" evidence="4"/>
<dbReference type="Pfam" id="PF20511">
    <property type="entry name" value="PMI_typeI_cat"/>
    <property type="match status" value="1"/>
</dbReference>
<dbReference type="SUPFAM" id="SSF51182">
    <property type="entry name" value="RmlC-like cupins"/>
    <property type="match status" value="1"/>
</dbReference>
<evidence type="ECO:0000256" key="9">
    <source>
        <dbReference type="ARBA" id="ARBA00030762"/>
    </source>
</evidence>
<evidence type="ECO:0000256" key="8">
    <source>
        <dbReference type="ARBA" id="ARBA00029741"/>
    </source>
</evidence>
<evidence type="ECO:0000256" key="2">
    <source>
        <dbReference type="ARBA" id="ARBA00001947"/>
    </source>
</evidence>
<dbReference type="PIRSF" id="PIRSF001480">
    <property type="entry name" value="Mannose-6-phosphate_isomerase"/>
    <property type="match status" value="1"/>
</dbReference>
<dbReference type="EMBL" id="BMDG01000007">
    <property type="protein sequence ID" value="GGI08660.1"/>
    <property type="molecule type" value="Genomic_DNA"/>
</dbReference>
<comment type="similarity">
    <text evidence="3">Belongs to the mannose-6-phosphate isomerase type 1 family.</text>
</comment>
<dbReference type="NCBIfam" id="TIGR00218">
    <property type="entry name" value="manA"/>
    <property type="match status" value="1"/>
</dbReference>
<keyword evidence="13" id="KW-1185">Reference proteome</keyword>
<protein>
    <recommendedName>
        <fullName evidence="4">mannose-6-phosphate isomerase</fullName>
        <ecNumber evidence="4">5.3.1.8</ecNumber>
    </recommendedName>
    <alternativeName>
        <fullName evidence="8">Phosphohexomutase</fullName>
    </alternativeName>
    <alternativeName>
        <fullName evidence="9">Phosphomannose isomerase</fullName>
    </alternativeName>
</protein>
<dbReference type="InterPro" id="IPR016305">
    <property type="entry name" value="Mannose-6-P_Isomerase"/>
</dbReference>
<dbReference type="InterPro" id="IPR011051">
    <property type="entry name" value="RmlC_Cupin_sf"/>
</dbReference>
<keyword evidence="5" id="KW-0479">Metal-binding</keyword>
<evidence type="ECO:0000256" key="1">
    <source>
        <dbReference type="ARBA" id="ARBA00000757"/>
    </source>
</evidence>
<evidence type="ECO:0000256" key="6">
    <source>
        <dbReference type="ARBA" id="ARBA00022833"/>
    </source>
</evidence>
<dbReference type="PRINTS" id="PR00714">
    <property type="entry name" value="MAN6PISMRASE"/>
</dbReference>
<dbReference type="CDD" id="cd07011">
    <property type="entry name" value="cupin_PMI_type_I_N"/>
    <property type="match status" value="1"/>
</dbReference>
<dbReference type="Proteomes" id="UP000632535">
    <property type="component" value="Unassembled WGS sequence"/>
</dbReference>
<evidence type="ECO:0000256" key="3">
    <source>
        <dbReference type="ARBA" id="ARBA00010772"/>
    </source>
</evidence>
<evidence type="ECO:0000256" key="5">
    <source>
        <dbReference type="ARBA" id="ARBA00022723"/>
    </source>
</evidence>
<comment type="caution">
    <text evidence="12">The sequence shown here is derived from an EMBL/GenBank/DDBJ whole genome shotgun (WGS) entry which is preliminary data.</text>
</comment>
<dbReference type="InterPro" id="IPR014710">
    <property type="entry name" value="RmlC-like_jellyroll"/>
</dbReference>
<dbReference type="InterPro" id="IPR049071">
    <property type="entry name" value="MPI_cupin_dom"/>
</dbReference>
<comment type="cofactor">
    <cofactor evidence="2">
        <name>Zn(2+)</name>
        <dbReference type="ChEBI" id="CHEBI:29105"/>
    </cofactor>
</comment>
<dbReference type="GO" id="GO:0016853">
    <property type="term" value="F:isomerase activity"/>
    <property type="evidence" value="ECO:0007669"/>
    <property type="project" value="UniProtKB-KW"/>
</dbReference>
<gene>
    <name evidence="12" type="ORF">GCM10007368_22270</name>
</gene>
<comment type="catalytic activity">
    <reaction evidence="1">
        <text>D-mannose 6-phosphate = D-fructose 6-phosphate</text>
        <dbReference type="Rhea" id="RHEA:12356"/>
        <dbReference type="ChEBI" id="CHEBI:58735"/>
        <dbReference type="ChEBI" id="CHEBI:61527"/>
        <dbReference type="EC" id="5.3.1.8"/>
    </reaction>
</comment>
<name>A0ABQ2B683_9MICO</name>
<feature type="domain" description="Phosphomannose isomerase type I catalytic" evidence="10">
    <location>
        <begin position="14"/>
        <end position="163"/>
    </location>
</feature>
<dbReference type="InterPro" id="IPR001250">
    <property type="entry name" value="Man6P_Isoase-1"/>
</dbReference>
<reference evidence="13" key="1">
    <citation type="journal article" date="2019" name="Int. J. Syst. Evol. Microbiol.">
        <title>The Global Catalogue of Microorganisms (GCM) 10K type strain sequencing project: providing services to taxonomists for standard genome sequencing and annotation.</title>
        <authorList>
            <consortium name="The Broad Institute Genomics Platform"/>
            <consortium name="The Broad Institute Genome Sequencing Center for Infectious Disease"/>
            <person name="Wu L."/>
            <person name="Ma J."/>
        </authorList>
    </citation>
    <scope>NUCLEOTIDE SEQUENCE [LARGE SCALE GENOMIC DNA]</scope>
    <source>
        <strain evidence="13">CCM 8653</strain>
    </source>
</reference>
<dbReference type="Gene3D" id="2.60.120.10">
    <property type="entry name" value="Jelly Rolls"/>
    <property type="match status" value="2"/>
</dbReference>
<proteinExistence type="inferred from homology"/>
<evidence type="ECO:0000256" key="7">
    <source>
        <dbReference type="ARBA" id="ARBA00023235"/>
    </source>
</evidence>
<keyword evidence="6" id="KW-0862">Zinc</keyword>
<dbReference type="InterPro" id="IPR046457">
    <property type="entry name" value="PMI_typeI_cat"/>
</dbReference>
<sequence>MVMNARTTIGALPVLRMRNAVRTYDWGSPTLIPDLLGHEPDGRPAAELWLGAHPGAPSDVHAPDGGPRRSLADLVASDPLGTLGSRVSDRFGPRLPYLLKVLAAERALSLQVHPHPHLARAGYHREVRAGLQAGDPRRSFHDEQHKPEMVVALSTFEALAGFRSRRSARALLDGLAGTLLDDVRAALDAGPSTSGVRAATEVLVAARTSPTCAADVAEAVASVAARHDAGPAPAGAPASSTARADATVLALAAQHPGDPGALVSMLLNRVTLEPGEAMFVPAGEVHAYLSGLGIEVMAASDNVLRAGLTTKHVDADALLECASFAPRPPARPETTVSGELSVVTTYRAPVGEFALTFADVVGGEPVALAADGPRIVLALDGEARLLTTAGDVTLRRGESCLVPDAAGPLTVDGGAHVVCAWVP</sequence>
<accession>A0ABQ2B683</accession>